<dbReference type="RefSeq" id="WP_076386768.1">
    <property type="nucleotide sequence ID" value="NZ_FTOI01000005.1"/>
</dbReference>
<evidence type="ECO:0000313" key="2">
    <source>
        <dbReference type="Proteomes" id="UP000185839"/>
    </source>
</evidence>
<dbReference type="EMBL" id="FTOI01000005">
    <property type="protein sequence ID" value="SIS73707.1"/>
    <property type="molecule type" value="Genomic_DNA"/>
</dbReference>
<evidence type="ECO:0000313" key="1">
    <source>
        <dbReference type="EMBL" id="SIS73707.1"/>
    </source>
</evidence>
<sequence length="259" mass="30553">MNYLKLFLFSIILISCKKKSFADDIVLTNNSKIETKFQEFNEGVHEYGSSVIYVGKIKDSIPIKYYDSMFPAPPPPPNFYLKTESDKKDSIVFNEMRKKYFLGDFDRIQFSTKPIKFDSLTNDILEIVVKPKDTIPHFVIDSTNKIKAYKSFPVFIKNISGKKLILPEMKSLATFAHNKNNKWQLIWNDNAFICGDSMFNRRFWILNPDEVIIFSVNYFQGKEKTKFRIGLTYYFLSEEFEGYINPKLFEQQRMVYEIK</sequence>
<dbReference type="AlphaFoldDB" id="A0A1N7LIS8"/>
<dbReference type="OrthoDB" id="1245200at2"/>
<evidence type="ECO:0008006" key="3">
    <source>
        <dbReference type="Google" id="ProtNLM"/>
    </source>
</evidence>
<accession>A0A1N7LIS8</accession>
<reference evidence="2" key="1">
    <citation type="submission" date="2017-01" db="EMBL/GenBank/DDBJ databases">
        <authorList>
            <person name="Varghese N."/>
            <person name="Submissions S."/>
        </authorList>
    </citation>
    <scope>NUCLEOTIDE SEQUENCE [LARGE SCALE GENOMIC DNA]</scope>
    <source>
        <strain evidence="2">DSM 23145</strain>
    </source>
</reference>
<dbReference type="STRING" id="713588.SAMN05421789_105136"/>
<organism evidence="1 2">
    <name type="scientific">Kaistella chaponensis</name>
    <dbReference type="NCBI Taxonomy" id="713588"/>
    <lineage>
        <taxon>Bacteria</taxon>
        <taxon>Pseudomonadati</taxon>
        <taxon>Bacteroidota</taxon>
        <taxon>Flavobacteriia</taxon>
        <taxon>Flavobacteriales</taxon>
        <taxon>Weeksellaceae</taxon>
        <taxon>Chryseobacterium group</taxon>
        <taxon>Kaistella</taxon>
    </lineage>
</organism>
<protein>
    <recommendedName>
        <fullName evidence="3">Lipoprotein</fullName>
    </recommendedName>
</protein>
<dbReference type="PROSITE" id="PS51257">
    <property type="entry name" value="PROKAR_LIPOPROTEIN"/>
    <property type="match status" value="1"/>
</dbReference>
<keyword evidence="2" id="KW-1185">Reference proteome</keyword>
<dbReference type="Proteomes" id="UP000185839">
    <property type="component" value="Unassembled WGS sequence"/>
</dbReference>
<proteinExistence type="predicted"/>
<name>A0A1N7LIS8_9FLAO</name>
<gene>
    <name evidence="1" type="ORF">SAMN05421789_105136</name>
</gene>